<feature type="non-terminal residue" evidence="2">
    <location>
        <position position="284"/>
    </location>
</feature>
<name>A0A813DZX8_POLGL</name>
<evidence type="ECO:0000256" key="1">
    <source>
        <dbReference type="SAM" id="MobiDB-lite"/>
    </source>
</evidence>
<comment type="caution">
    <text evidence="2">The sequence shown here is derived from an EMBL/GenBank/DDBJ whole genome shotgun (WGS) entry which is preliminary data.</text>
</comment>
<protein>
    <submittedName>
        <fullName evidence="2">Uncharacterized protein</fullName>
    </submittedName>
</protein>
<proteinExistence type="predicted"/>
<gene>
    <name evidence="2" type="ORF">PGLA1383_LOCUS12840</name>
</gene>
<accession>A0A813DZX8</accession>
<feature type="compositionally biased region" description="Pro residues" evidence="1">
    <location>
        <begin position="271"/>
        <end position="284"/>
    </location>
</feature>
<feature type="non-terminal residue" evidence="2">
    <location>
        <position position="1"/>
    </location>
</feature>
<feature type="compositionally biased region" description="Low complexity" evidence="1">
    <location>
        <begin position="36"/>
        <end position="47"/>
    </location>
</feature>
<feature type="region of interest" description="Disordered" evidence="1">
    <location>
        <begin position="265"/>
        <end position="284"/>
    </location>
</feature>
<dbReference type="EMBL" id="CAJNNV010006929">
    <property type="protein sequence ID" value="CAE8594281.1"/>
    <property type="molecule type" value="Genomic_DNA"/>
</dbReference>
<organism evidence="2 3">
    <name type="scientific">Polarella glacialis</name>
    <name type="common">Dinoflagellate</name>
    <dbReference type="NCBI Taxonomy" id="89957"/>
    <lineage>
        <taxon>Eukaryota</taxon>
        <taxon>Sar</taxon>
        <taxon>Alveolata</taxon>
        <taxon>Dinophyceae</taxon>
        <taxon>Suessiales</taxon>
        <taxon>Suessiaceae</taxon>
        <taxon>Polarella</taxon>
    </lineage>
</organism>
<evidence type="ECO:0000313" key="3">
    <source>
        <dbReference type="Proteomes" id="UP000654075"/>
    </source>
</evidence>
<keyword evidence="3" id="KW-1185">Reference proteome</keyword>
<evidence type="ECO:0000313" key="2">
    <source>
        <dbReference type="EMBL" id="CAE8594281.1"/>
    </source>
</evidence>
<sequence length="284" mass="29385">PTSGSQKVHEAPSPPRRPPPPPPAPPQKPHAVGSGATPTTTRNAWPTWPAAAAQALAAAQDDSFGGGPLGLGRSLQGSAENLLAETAPRAAAWSQPAEVAWSQPQQQQPAASWAVEEAQAAADWTAEVASWTAEVAEPPVQPQPVLSAEVFRAESQPFEATESSFASLVGLPRKPSLAQGVAVKACFFGEWHAATVWSDQGEFVEVLWNSEYSISKLPAADVVPDLADSVAASVAEAVLANEVAPPQVPPAGLVRKAEVSQKAATYSSCPSMPPPPPPSELAEA</sequence>
<dbReference type="Proteomes" id="UP000654075">
    <property type="component" value="Unassembled WGS sequence"/>
</dbReference>
<feature type="compositionally biased region" description="Pro residues" evidence="1">
    <location>
        <begin position="12"/>
        <end position="28"/>
    </location>
</feature>
<reference evidence="2" key="1">
    <citation type="submission" date="2021-02" db="EMBL/GenBank/DDBJ databases">
        <authorList>
            <person name="Dougan E. K."/>
            <person name="Rhodes N."/>
            <person name="Thang M."/>
            <person name="Chan C."/>
        </authorList>
    </citation>
    <scope>NUCLEOTIDE SEQUENCE</scope>
</reference>
<feature type="region of interest" description="Disordered" evidence="1">
    <location>
        <begin position="1"/>
        <end position="47"/>
    </location>
</feature>
<dbReference type="AlphaFoldDB" id="A0A813DZX8"/>